<dbReference type="OMA" id="YCEYSSG"/>
<feature type="region of interest" description="Disordered" evidence="6">
    <location>
        <begin position="155"/>
        <end position="187"/>
    </location>
</feature>
<name>A0A8C8WQ82_PANLE</name>
<evidence type="ECO:0000256" key="6">
    <source>
        <dbReference type="SAM" id="MobiDB-lite"/>
    </source>
</evidence>
<comment type="subcellular location">
    <subcellularLocation>
        <location evidence="1">Membrane</location>
    </subcellularLocation>
</comment>
<dbReference type="PANTHER" id="PTHR11860">
    <property type="entry name" value="POLYMERIC-IMMUNOGLOBULIN RECEPTOR"/>
    <property type="match status" value="1"/>
</dbReference>
<sequence>MLGFCFLGHFCTREGKKVRGTLGGTLTVRCAYGPGWESYKKWLCRGNDWHSCKILVKTTGSEQLKGRASIQENRSRRIFTVTLEDLRREDADTYWCGIERTGNDLGYKFSVVVDPSKYYPSCALGPWGPPPEESGLKPWGGRKDHRGKQGLWALGSPRRQGTLGLPAHGSHRFRAAGTEPASGQAETQKGAYLADLRLQGLGTWF</sequence>
<dbReference type="SMART" id="SM00409">
    <property type="entry name" value="IG"/>
    <property type="match status" value="1"/>
</dbReference>
<accession>A0A8C8WQ82</accession>
<evidence type="ECO:0000256" key="5">
    <source>
        <dbReference type="ARBA" id="ARBA00023157"/>
    </source>
</evidence>
<dbReference type="FunFam" id="2.60.40.10:FF:000370">
    <property type="entry name" value="CMRF35-like molecule 1"/>
    <property type="match status" value="1"/>
</dbReference>
<dbReference type="GeneTree" id="ENSGT00940000154332"/>
<evidence type="ECO:0000313" key="9">
    <source>
        <dbReference type="Proteomes" id="UP000694399"/>
    </source>
</evidence>
<dbReference type="AlphaFoldDB" id="A0A8C8WQ82"/>
<dbReference type="InterPro" id="IPR036179">
    <property type="entry name" value="Ig-like_dom_sf"/>
</dbReference>
<dbReference type="CDD" id="cd05716">
    <property type="entry name" value="IgV_pIgR_like"/>
    <property type="match status" value="1"/>
</dbReference>
<evidence type="ECO:0000313" key="8">
    <source>
        <dbReference type="Ensembl" id="ENSPLOP00000007508.1"/>
    </source>
</evidence>
<evidence type="ECO:0000256" key="1">
    <source>
        <dbReference type="ARBA" id="ARBA00004370"/>
    </source>
</evidence>
<dbReference type="Proteomes" id="UP000694399">
    <property type="component" value="Chromosome E2"/>
</dbReference>
<keyword evidence="5" id="KW-1015">Disulfide bond</keyword>
<dbReference type="GO" id="GO:0004888">
    <property type="term" value="F:transmembrane signaling receptor activity"/>
    <property type="evidence" value="ECO:0007669"/>
    <property type="project" value="TreeGrafter"/>
</dbReference>
<keyword evidence="3" id="KW-0732">Signal</keyword>
<dbReference type="Pfam" id="PF07686">
    <property type="entry name" value="V-set"/>
    <property type="match status" value="1"/>
</dbReference>
<dbReference type="InterPro" id="IPR003599">
    <property type="entry name" value="Ig_sub"/>
</dbReference>
<dbReference type="GO" id="GO:0005886">
    <property type="term" value="C:plasma membrane"/>
    <property type="evidence" value="ECO:0007669"/>
    <property type="project" value="TreeGrafter"/>
</dbReference>
<protein>
    <recommendedName>
        <fullName evidence="7">Immunoglobulin domain-containing protein</fullName>
    </recommendedName>
</protein>
<evidence type="ECO:0000256" key="2">
    <source>
        <dbReference type="ARBA" id="ARBA00022692"/>
    </source>
</evidence>
<reference evidence="8" key="2">
    <citation type="submission" date="2025-08" db="UniProtKB">
        <authorList>
            <consortium name="Ensembl"/>
        </authorList>
    </citation>
    <scope>IDENTIFICATION</scope>
</reference>
<dbReference type="PANTHER" id="PTHR11860:SF98">
    <property type="entry name" value="IMMUNOGLOBULIN V-SET DOMAIN-CONTAINING PROTEIN"/>
    <property type="match status" value="1"/>
</dbReference>
<dbReference type="Gene3D" id="2.60.40.10">
    <property type="entry name" value="Immunoglobulins"/>
    <property type="match status" value="1"/>
</dbReference>
<feature type="domain" description="Immunoglobulin" evidence="7">
    <location>
        <begin position="15"/>
        <end position="114"/>
    </location>
</feature>
<evidence type="ECO:0000256" key="4">
    <source>
        <dbReference type="ARBA" id="ARBA00023136"/>
    </source>
</evidence>
<keyword evidence="2" id="KW-0812">Transmembrane</keyword>
<dbReference type="InterPro" id="IPR050671">
    <property type="entry name" value="CD300_family_receptors"/>
</dbReference>
<evidence type="ECO:0000259" key="7">
    <source>
        <dbReference type="SMART" id="SM00409"/>
    </source>
</evidence>
<reference evidence="8" key="3">
    <citation type="submission" date="2025-09" db="UniProtKB">
        <authorList>
            <consortium name="Ensembl"/>
        </authorList>
    </citation>
    <scope>IDENTIFICATION</scope>
</reference>
<reference evidence="8" key="1">
    <citation type="journal article" date="2019" name="bioRxiv">
        <title>Long live the king: chromosome-level assembly of the lion (Panthera leo) using linked-read, Hi-C, and long read data.</title>
        <authorList>
            <person name="Armstrong E.E."/>
            <person name="Taylor R.W."/>
            <person name="Miller D.E."/>
            <person name="Kaelin C."/>
            <person name="Barsh G."/>
            <person name="Hadly E.A."/>
            <person name="Petrov D."/>
        </authorList>
    </citation>
    <scope>NUCLEOTIDE SEQUENCE [LARGE SCALE GENOMIC DNA]</scope>
</reference>
<evidence type="ECO:0000256" key="3">
    <source>
        <dbReference type="ARBA" id="ARBA00022729"/>
    </source>
</evidence>
<keyword evidence="9" id="KW-1185">Reference proteome</keyword>
<proteinExistence type="predicted"/>
<dbReference type="SUPFAM" id="SSF48726">
    <property type="entry name" value="Immunoglobulin"/>
    <property type="match status" value="1"/>
</dbReference>
<organism evidence="8 9">
    <name type="scientific">Panthera leo</name>
    <name type="common">Lion</name>
    <dbReference type="NCBI Taxonomy" id="9689"/>
    <lineage>
        <taxon>Eukaryota</taxon>
        <taxon>Metazoa</taxon>
        <taxon>Chordata</taxon>
        <taxon>Craniata</taxon>
        <taxon>Vertebrata</taxon>
        <taxon>Euteleostomi</taxon>
        <taxon>Mammalia</taxon>
        <taxon>Eutheria</taxon>
        <taxon>Laurasiatheria</taxon>
        <taxon>Carnivora</taxon>
        <taxon>Feliformia</taxon>
        <taxon>Felidae</taxon>
        <taxon>Pantherinae</taxon>
        <taxon>Panthera</taxon>
    </lineage>
</organism>
<keyword evidence="4" id="KW-0472">Membrane</keyword>
<dbReference type="Ensembl" id="ENSPLOT00000008298.1">
    <property type="protein sequence ID" value="ENSPLOP00000007508.1"/>
    <property type="gene ID" value="ENSPLOG00000005489.1"/>
</dbReference>
<dbReference type="InterPro" id="IPR013106">
    <property type="entry name" value="Ig_V-set"/>
</dbReference>
<dbReference type="InterPro" id="IPR013783">
    <property type="entry name" value="Ig-like_fold"/>
</dbReference>